<dbReference type="Gene3D" id="3.60.15.10">
    <property type="entry name" value="Ribonuclease Z/Hydroxyacylglutathione hydrolase-like"/>
    <property type="match status" value="1"/>
</dbReference>
<dbReference type="SUPFAM" id="SSF56281">
    <property type="entry name" value="Metallo-hydrolase/oxidoreductase"/>
    <property type="match status" value="1"/>
</dbReference>
<dbReference type="KEGG" id="nml:Namu_0714"/>
<evidence type="ECO:0000259" key="1">
    <source>
        <dbReference type="SMART" id="SM00849"/>
    </source>
</evidence>
<dbReference type="SMART" id="SM00849">
    <property type="entry name" value="Lactamase_B"/>
    <property type="match status" value="1"/>
</dbReference>
<gene>
    <name evidence="2" type="ordered locus">Namu_0714</name>
</gene>
<dbReference type="InParanoid" id="C8X960"/>
<keyword evidence="3" id="KW-1185">Reference proteome</keyword>
<proteinExistence type="predicted"/>
<protein>
    <submittedName>
        <fullName evidence="2">Beta-lactamase domain protein</fullName>
    </submittedName>
</protein>
<reference evidence="2 3" key="2">
    <citation type="journal article" date="2010" name="Stand. Genomic Sci.">
        <title>Complete genome sequence of Nakamurella multipartita type strain (Y-104).</title>
        <authorList>
            <person name="Tice H."/>
            <person name="Mayilraj S."/>
            <person name="Sims D."/>
            <person name="Lapidus A."/>
            <person name="Nolan M."/>
            <person name="Lucas S."/>
            <person name="Glavina Del Rio T."/>
            <person name="Copeland A."/>
            <person name="Cheng J.F."/>
            <person name="Meincke L."/>
            <person name="Bruce D."/>
            <person name="Goodwin L."/>
            <person name="Pitluck S."/>
            <person name="Ivanova N."/>
            <person name="Mavromatis K."/>
            <person name="Ovchinnikova G."/>
            <person name="Pati A."/>
            <person name="Chen A."/>
            <person name="Palaniappan K."/>
            <person name="Land M."/>
            <person name="Hauser L."/>
            <person name="Chang Y.J."/>
            <person name="Jeffries C.D."/>
            <person name="Detter J.C."/>
            <person name="Brettin T."/>
            <person name="Rohde M."/>
            <person name="Goker M."/>
            <person name="Bristow J."/>
            <person name="Eisen J.A."/>
            <person name="Markowitz V."/>
            <person name="Hugenholtz P."/>
            <person name="Kyrpides N.C."/>
            <person name="Klenk H.P."/>
            <person name="Chen F."/>
        </authorList>
    </citation>
    <scope>NUCLEOTIDE SEQUENCE [LARGE SCALE GENOMIC DNA]</scope>
    <source>
        <strain evidence="3">ATCC 700099 / DSM 44233 / CIP 104796 / JCM 9543 / NBRC 105858 / Y-104</strain>
    </source>
</reference>
<evidence type="ECO:0000313" key="2">
    <source>
        <dbReference type="EMBL" id="ACV77128.1"/>
    </source>
</evidence>
<dbReference type="Pfam" id="PF00753">
    <property type="entry name" value="Lactamase_B"/>
    <property type="match status" value="1"/>
</dbReference>
<dbReference type="eggNOG" id="COG0491">
    <property type="taxonomic scope" value="Bacteria"/>
</dbReference>
<dbReference type="InterPro" id="IPR036866">
    <property type="entry name" value="RibonucZ/Hydroxyglut_hydro"/>
</dbReference>
<dbReference type="HOGENOM" id="CLU_1137029_0_0_11"/>
<feature type="domain" description="Metallo-beta-lactamase" evidence="1">
    <location>
        <begin position="25"/>
        <end position="224"/>
    </location>
</feature>
<reference evidence="3" key="1">
    <citation type="submission" date="2009-09" db="EMBL/GenBank/DDBJ databases">
        <title>The complete genome of Nakamurella multipartita DSM 44233.</title>
        <authorList>
            <consortium name="US DOE Joint Genome Institute (JGI-PGF)"/>
            <person name="Lucas S."/>
            <person name="Copeland A."/>
            <person name="Lapidus A."/>
            <person name="Glavina del Rio T."/>
            <person name="Dalin E."/>
            <person name="Tice H."/>
            <person name="Bruce D."/>
            <person name="Goodwin L."/>
            <person name="Pitluck S."/>
            <person name="Kyrpides N."/>
            <person name="Mavromatis K."/>
            <person name="Ivanova N."/>
            <person name="Ovchinnikova G."/>
            <person name="Sims D."/>
            <person name="Meincke L."/>
            <person name="Brettin T."/>
            <person name="Detter J.C."/>
            <person name="Han C."/>
            <person name="Larimer F."/>
            <person name="Land M."/>
            <person name="Hauser L."/>
            <person name="Markowitz V."/>
            <person name="Cheng J.-F."/>
            <person name="Hugenholtz P."/>
            <person name="Woyke T."/>
            <person name="Wu D."/>
            <person name="Klenk H.-P."/>
            <person name="Eisen J.A."/>
        </authorList>
    </citation>
    <scope>NUCLEOTIDE SEQUENCE [LARGE SCALE GENOMIC DNA]</scope>
    <source>
        <strain evidence="3">ATCC 700099 / DSM 44233 / CIP 104796 / JCM 9543 / NBRC 105858 / Y-104</strain>
    </source>
</reference>
<dbReference type="PANTHER" id="PTHR42951:SF22">
    <property type="entry name" value="METALLO BETA-LACTAMASE SUPERFAMILY LIPOPROTEIN"/>
    <property type="match status" value="1"/>
</dbReference>
<dbReference type="RefSeq" id="WP_015746044.1">
    <property type="nucleotide sequence ID" value="NC_013235.1"/>
</dbReference>
<dbReference type="Proteomes" id="UP000002218">
    <property type="component" value="Chromosome"/>
</dbReference>
<dbReference type="InterPro" id="IPR050855">
    <property type="entry name" value="NDM-1-like"/>
</dbReference>
<sequence>MHRSWQWVVDDCDVRIGVTTSRRDRTTSTLVVADGHALLVDPSWDPDELAGLAADVAAAGIEVALGFATHAHHDHLLWHPALGSAPRLASPAVARQCAADRDAIVAGLGPDWPAQLADLVGRVDAVGLGAGGPDAGGLREGGPGAVAGTALDWPGPEVRLLTHDAHSPGHTALWLPEQRVLIAGDMLSDVELPLLEDSTPAAYAAGLARLREPAAQARVLIPGHGRIAADGAAALRWAADQAYLSALTRGRTPVDDRLRQPGMAQAHAANLATAAAELGPPPGR</sequence>
<name>C8X960_NAKMY</name>
<dbReference type="EMBL" id="CP001737">
    <property type="protein sequence ID" value="ACV77128.1"/>
    <property type="molecule type" value="Genomic_DNA"/>
</dbReference>
<evidence type="ECO:0000313" key="3">
    <source>
        <dbReference type="Proteomes" id="UP000002218"/>
    </source>
</evidence>
<dbReference type="OrthoDB" id="3813329at2"/>
<dbReference type="PANTHER" id="PTHR42951">
    <property type="entry name" value="METALLO-BETA-LACTAMASE DOMAIN-CONTAINING"/>
    <property type="match status" value="1"/>
</dbReference>
<dbReference type="STRING" id="479431.Namu_0714"/>
<accession>C8X960</accession>
<dbReference type="AlphaFoldDB" id="C8X960"/>
<organism evidence="2 3">
    <name type="scientific">Nakamurella multipartita (strain ATCC 700099 / DSM 44233 / CIP 104796 / JCM 9543 / NBRC 105858 / Y-104)</name>
    <name type="common">Microsphaera multipartita</name>
    <dbReference type="NCBI Taxonomy" id="479431"/>
    <lineage>
        <taxon>Bacteria</taxon>
        <taxon>Bacillati</taxon>
        <taxon>Actinomycetota</taxon>
        <taxon>Actinomycetes</taxon>
        <taxon>Nakamurellales</taxon>
        <taxon>Nakamurellaceae</taxon>
        <taxon>Nakamurella</taxon>
    </lineage>
</organism>
<dbReference type="InterPro" id="IPR001279">
    <property type="entry name" value="Metallo-B-lactamas"/>
</dbReference>